<reference evidence="8 9" key="1">
    <citation type="submission" date="2015-01" db="EMBL/GenBank/DDBJ databases">
        <title>The Genome Sequence of Rhinocladiella mackenzie CBS 650.93.</title>
        <authorList>
            <consortium name="The Broad Institute Genomics Platform"/>
            <person name="Cuomo C."/>
            <person name="de Hoog S."/>
            <person name="Gorbushina A."/>
            <person name="Stielow B."/>
            <person name="Teixiera M."/>
            <person name="Abouelleil A."/>
            <person name="Chapman S.B."/>
            <person name="Priest M."/>
            <person name="Young S.K."/>
            <person name="Wortman J."/>
            <person name="Nusbaum C."/>
            <person name="Birren B."/>
        </authorList>
    </citation>
    <scope>NUCLEOTIDE SEQUENCE [LARGE SCALE GENOMIC DNA]</scope>
    <source>
        <strain evidence="8 9">CBS 650.93</strain>
    </source>
</reference>
<dbReference type="PANTHER" id="PTHR13789:SF309">
    <property type="entry name" value="PUTATIVE (AFU_ORTHOLOGUE AFUA_6G14510)-RELATED"/>
    <property type="match status" value="1"/>
</dbReference>
<evidence type="ECO:0000256" key="2">
    <source>
        <dbReference type="ARBA" id="ARBA00022630"/>
    </source>
</evidence>
<evidence type="ECO:0000256" key="3">
    <source>
        <dbReference type="ARBA" id="ARBA00022827"/>
    </source>
</evidence>
<dbReference type="AlphaFoldDB" id="A0A0D2IXH6"/>
<dbReference type="PRINTS" id="PR00420">
    <property type="entry name" value="RNGMNOXGNASE"/>
</dbReference>
<evidence type="ECO:0000256" key="1">
    <source>
        <dbReference type="ARBA" id="ARBA00007992"/>
    </source>
</evidence>
<dbReference type="GO" id="GO:0004497">
    <property type="term" value="F:monooxygenase activity"/>
    <property type="evidence" value="ECO:0007669"/>
    <property type="project" value="UniProtKB-KW"/>
</dbReference>
<dbReference type="OrthoDB" id="16820at2759"/>
<proteinExistence type="inferred from homology"/>
<dbReference type="PANTHER" id="PTHR13789">
    <property type="entry name" value="MONOOXYGENASE"/>
    <property type="match status" value="1"/>
</dbReference>
<evidence type="ECO:0000256" key="6">
    <source>
        <dbReference type="SAM" id="SignalP"/>
    </source>
</evidence>
<keyword evidence="3" id="KW-0274">FAD</keyword>
<dbReference type="InterPro" id="IPR050493">
    <property type="entry name" value="FAD-dep_Monooxygenase_BioMet"/>
</dbReference>
<keyword evidence="6" id="KW-0732">Signal</keyword>
<dbReference type="InterPro" id="IPR036188">
    <property type="entry name" value="FAD/NAD-bd_sf"/>
</dbReference>
<dbReference type="GO" id="GO:0071949">
    <property type="term" value="F:FAD binding"/>
    <property type="evidence" value="ECO:0007669"/>
    <property type="project" value="InterPro"/>
</dbReference>
<evidence type="ECO:0000256" key="5">
    <source>
        <dbReference type="ARBA" id="ARBA00023033"/>
    </source>
</evidence>
<dbReference type="InterPro" id="IPR002938">
    <property type="entry name" value="FAD-bd"/>
</dbReference>
<dbReference type="Proteomes" id="UP000053617">
    <property type="component" value="Unassembled WGS sequence"/>
</dbReference>
<sequence length="421" mass="47304">MPLQIAIIGAGLGGPALALELLKVPGITCTIYELRPEGYEQGQHISLAPNAMRIMKHIGVIEKLNAIGHTYEALHLCNAKGARIATFHNGHEKEYGFGAMRVHRRYVQQVLIEECKAKGVEIRHGMKLKEIREYEAKRTVEMIFTSGQTAQADFIVGVDGLHSAVRDYLAPNVEPVYAKMLGVTGFLHRNRLHSSAGRIGLPAHFIGPNAFIAIMPSDVWGNDIGFFSTMDFNEEKSREDWDKLFHDKDAIRAILRELFSTEKGWSDLVAELCDTAEEESLCSWPFFIAPPLPNWYSPSGRVLVMGDAAHAMIPTGGLGASLAFEDAECLALLLKHLAPSHLNSHSLQQTLPIWEAHRQQRLALVQEFTNRNRRLRQPGGSWQYLKEWFVWLFFKVMGRGGQAEEIYRYDTEVFAKMLPAV</sequence>
<accession>A0A0D2IXH6</accession>
<gene>
    <name evidence="8" type="ORF">Z518_09025</name>
</gene>
<evidence type="ECO:0000313" key="8">
    <source>
        <dbReference type="EMBL" id="KIX01300.1"/>
    </source>
</evidence>
<feature type="chain" id="PRO_5002244900" evidence="6">
    <location>
        <begin position="19"/>
        <end position="421"/>
    </location>
</feature>
<keyword evidence="9" id="KW-1185">Reference proteome</keyword>
<dbReference type="RefSeq" id="XP_013268436.1">
    <property type="nucleotide sequence ID" value="XM_013412982.1"/>
</dbReference>
<keyword evidence="4" id="KW-0560">Oxidoreductase</keyword>
<feature type="domain" description="FAD-binding" evidence="7">
    <location>
        <begin position="299"/>
        <end position="336"/>
    </location>
</feature>
<dbReference type="Gene3D" id="3.50.50.60">
    <property type="entry name" value="FAD/NAD(P)-binding domain"/>
    <property type="match status" value="1"/>
</dbReference>
<dbReference type="EMBL" id="KN847481">
    <property type="protein sequence ID" value="KIX01300.1"/>
    <property type="molecule type" value="Genomic_DNA"/>
</dbReference>
<keyword evidence="2" id="KW-0285">Flavoprotein</keyword>
<dbReference type="SUPFAM" id="SSF51905">
    <property type="entry name" value="FAD/NAD(P)-binding domain"/>
    <property type="match status" value="1"/>
</dbReference>
<comment type="similarity">
    <text evidence="1">Belongs to the paxM FAD-dependent monooxygenase family.</text>
</comment>
<dbReference type="STRING" id="1442369.A0A0D2IXH6"/>
<feature type="signal peptide" evidence="6">
    <location>
        <begin position="1"/>
        <end position="18"/>
    </location>
</feature>
<organism evidence="8 9">
    <name type="scientific">Rhinocladiella mackenziei CBS 650.93</name>
    <dbReference type="NCBI Taxonomy" id="1442369"/>
    <lineage>
        <taxon>Eukaryota</taxon>
        <taxon>Fungi</taxon>
        <taxon>Dikarya</taxon>
        <taxon>Ascomycota</taxon>
        <taxon>Pezizomycotina</taxon>
        <taxon>Eurotiomycetes</taxon>
        <taxon>Chaetothyriomycetidae</taxon>
        <taxon>Chaetothyriales</taxon>
        <taxon>Herpotrichiellaceae</taxon>
        <taxon>Rhinocladiella</taxon>
    </lineage>
</organism>
<dbReference type="Pfam" id="PF01494">
    <property type="entry name" value="FAD_binding_3"/>
    <property type="match status" value="2"/>
</dbReference>
<feature type="domain" description="FAD-binding" evidence="7">
    <location>
        <begin position="4"/>
        <end position="170"/>
    </location>
</feature>
<dbReference type="HOGENOM" id="CLU_009665_19_5_1"/>
<evidence type="ECO:0000259" key="7">
    <source>
        <dbReference type="Pfam" id="PF01494"/>
    </source>
</evidence>
<dbReference type="VEuPathDB" id="FungiDB:Z518_09025"/>
<evidence type="ECO:0000313" key="9">
    <source>
        <dbReference type="Proteomes" id="UP000053617"/>
    </source>
</evidence>
<keyword evidence="5" id="KW-0503">Monooxygenase</keyword>
<evidence type="ECO:0000256" key="4">
    <source>
        <dbReference type="ARBA" id="ARBA00023002"/>
    </source>
</evidence>
<name>A0A0D2IXH6_9EURO</name>
<dbReference type="GeneID" id="25297096"/>
<protein>
    <submittedName>
        <fullName evidence="8">Rhinocladiella mackenziei CBS 650.93 unplaced genomic scaffold supercont1.7, whole genome shotgun sequence</fullName>
    </submittedName>
</protein>